<keyword evidence="5 8" id="KW-1133">Transmembrane helix</keyword>
<comment type="similarity">
    <text evidence="2">Belongs to the ITPRIP family.</text>
</comment>
<evidence type="ECO:0000256" key="2">
    <source>
        <dbReference type="ARBA" id="ARBA00005554"/>
    </source>
</evidence>
<dbReference type="PRINTS" id="PR02107">
    <property type="entry name" value="INOS145TPRIP"/>
</dbReference>
<keyword evidence="3 8" id="KW-0812">Transmembrane</keyword>
<name>A0AAE0UUN2_9TELE</name>
<organism evidence="10 11">
    <name type="scientific">Hemibagrus guttatus</name>
    <dbReference type="NCBI Taxonomy" id="175788"/>
    <lineage>
        <taxon>Eukaryota</taxon>
        <taxon>Metazoa</taxon>
        <taxon>Chordata</taxon>
        <taxon>Craniata</taxon>
        <taxon>Vertebrata</taxon>
        <taxon>Euteleostomi</taxon>
        <taxon>Actinopterygii</taxon>
        <taxon>Neopterygii</taxon>
        <taxon>Teleostei</taxon>
        <taxon>Ostariophysi</taxon>
        <taxon>Siluriformes</taxon>
        <taxon>Bagridae</taxon>
        <taxon>Hemibagrus</taxon>
    </lineage>
</organism>
<dbReference type="AlphaFoldDB" id="A0AAE0UUN2"/>
<evidence type="ECO:0000256" key="4">
    <source>
        <dbReference type="ARBA" id="ARBA00022729"/>
    </source>
</evidence>
<keyword evidence="11" id="KW-1185">Reference proteome</keyword>
<comment type="subcellular location">
    <subcellularLocation>
        <location evidence="1">Membrane</location>
        <topology evidence="1">Single-pass type I membrane protein</topology>
    </subcellularLocation>
</comment>
<dbReference type="Gene3D" id="1.10.1410.40">
    <property type="match status" value="1"/>
</dbReference>
<sequence length="650" mass="72304">MKQGLWNAALAAGGTPDSRRTSEHLRCDCPCTVQSSHLLKGHDTPGAGEHCGDRPVTGRGPGNTFGTKVPACHQSALTSLEVLTSKERVQLMDYQITETNPAEEGSFPQLDIAPELDGSEGPLLECCGEESSEQQGELLIVLNIWETDSAWANRLVHACESSEALDCRRMSVYTLNLRVFWLLVTCILGVLLLLHHFILRGSDEQSDGCSDQGTGSVLLIKYVLAFALCYFFIRYCSSQPGAAKRGLHAAAGKPAGPKRELLEEHFERHVRLSLHVLGHSKAHVAKLVSELVRVGRAEVLPESSLAFRGDFLQIGSSYEEHKVGSPDCFDILVPLRLPRGLKLEPCSHSNKRGGAPLVTLETPRKEEWPRRHKVFMDAYLRSNGSPGVYRLSPDSVMRWFYCASQRCLSAVRYPFEQRCLLSLSLSEGQRVQLHLTPRSDYVCCHISMGIRLIPALPLGDSAFLVASPGAQRSEDLWTVYFPKQEQKLLGWLKAKLPASSCHLKCLQLLKEVRDLGGQTLDQRAGAEWKGVLSSYVLKTAWIRLLLSTPSEAWEDRHLMDRMEDLLRFLRDGLQARSLHHLLLGGDKGLLPESVALPKILKETAPSNLWAEFSADTLDLVTARLSYSWTHLPRLIRLGRPQRTTLGRGLH</sequence>
<evidence type="ECO:0000256" key="7">
    <source>
        <dbReference type="SAM" id="MobiDB-lite"/>
    </source>
</evidence>
<keyword evidence="6 8" id="KW-0472">Membrane</keyword>
<proteinExistence type="inferred from homology"/>
<evidence type="ECO:0000259" key="9">
    <source>
        <dbReference type="Pfam" id="PF20266"/>
    </source>
</evidence>
<evidence type="ECO:0000256" key="1">
    <source>
        <dbReference type="ARBA" id="ARBA00004479"/>
    </source>
</evidence>
<dbReference type="PANTHER" id="PTHR10656:SF9">
    <property type="entry name" value="INOSITOL 1,4,5-TRISPHOSPHATE RECEPTOR-INTERACTING PROTEIN-LIKE 2"/>
    <property type="match status" value="1"/>
</dbReference>
<reference evidence="10" key="1">
    <citation type="submission" date="2023-06" db="EMBL/GenBank/DDBJ databases">
        <title>Male Hemibagrus guttatus genome.</title>
        <authorList>
            <person name="Bian C."/>
        </authorList>
    </citation>
    <scope>NUCLEOTIDE SEQUENCE</scope>
    <source>
        <strain evidence="10">Male_cb2023</strain>
        <tissue evidence="10">Muscle</tissue>
    </source>
</reference>
<keyword evidence="4" id="KW-0732">Signal</keyword>
<dbReference type="PANTHER" id="PTHR10656">
    <property type="entry name" value="CELL FATE DETERMINING PROTEIN MAB21-RELATED"/>
    <property type="match status" value="1"/>
</dbReference>
<evidence type="ECO:0000256" key="3">
    <source>
        <dbReference type="ARBA" id="ARBA00022692"/>
    </source>
</evidence>
<dbReference type="GO" id="GO:0016020">
    <property type="term" value="C:membrane"/>
    <property type="evidence" value="ECO:0007669"/>
    <property type="project" value="UniProtKB-SubCell"/>
</dbReference>
<feature type="transmembrane region" description="Helical" evidence="8">
    <location>
        <begin position="179"/>
        <end position="199"/>
    </location>
</feature>
<dbReference type="Proteomes" id="UP001274896">
    <property type="component" value="Unassembled WGS sequence"/>
</dbReference>
<dbReference type="SMART" id="SM01265">
    <property type="entry name" value="Mab-21"/>
    <property type="match status" value="1"/>
</dbReference>
<evidence type="ECO:0000313" key="11">
    <source>
        <dbReference type="Proteomes" id="UP001274896"/>
    </source>
</evidence>
<dbReference type="EMBL" id="JAUCMX010000016">
    <property type="protein sequence ID" value="KAK3520083.1"/>
    <property type="molecule type" value="Genomic_DNA"/>
</dbReference>
<feature type="domain" description="Mab-21-like HhH/H2TH-like" evidence="9">
    <location>
        <begin position="501"/>
        <end position="580"/>
    </location>
</feature>
<evidence type="ECO:0000256" key="6">
    <source>
        <dbReference type="ARBA" id="ARBA00023136"/>
    </source>
</evidence>
<evidence type="ECO:0000313" key="10">
    <source>
        <dbReference type="EMBL" id="KAK3520083.1"/>
    </source>
</evidence>
<dbReference type="InterPro" id="IPR024810">
    <property type="entry name" value="MAB21L/cGLR"/>
</dbReference>
<feature type="region of interest" description="Disordered" evidence="7">
    <location>
        <begin position="1"/>
        <end position="23"/>
    </location>
</feature>
<feature type="transmembrane region" description="Helical" evidence="8">
    <location>
        <begin position="219"/>
        <end position="237"/>
    </location>
</feature>
<dbReference type="InterPro" id="IPR026250">
    <property type="entry name" value="ITPRIP-like"/>
</dbReference>
<evidence type="ECO:0000256" key="5">
    <source>
        <dbReference type="ARBA" id="ARBA00022989"/>
    </source>
</evidence>
<accession>A0AAE0UUN2</accession>
<evidence type="ECO:0000256" key="8">
    <source>
        <dbReference type="SAM" id="Phobius"/>
    </source>
</evidence>
<protein>
    <recommendedName>
        <fullName evidence="9">Mab-21-like HhH/H2TH-like domain-containing protein</fullName>
    </recommendedName>
</protein>
<dbReference type="Pfam" id="PF20266">
    <property type="entry name" value="Mab-21_C"/>
    <property type="match status" value="1"/>
</dbReference>
<dbReference type="InterPro" id="IPR046906">
    <property type="entry name" value="Mab-21_HhH/H2TH-like"/>
</dbReference>
<comment type="caution">
    <text evidence="10">The sequence shown here is derived from an EMBL/GenBank/DDBJ whole genome shotgun (WGS) entry which is preliminary data.</text>
</comment>
<dbReference type="Gene3D" id="3.30.460.90">
    <property type="match status" value="1"/>
</dbReference>
<gene>
    <name evidence="10" type="ORF">QTP70_013028</name>
</gene>